<gene>
    <name evidence="1" type="ORF">BQ3484_212</name>
</gene>
<accession>A0A1M7XUM8</accession>
<evidence type="ECO:0000313" key="1">
    <source>
        <dbReference type="EMBL" id="SHO33280.1"/>
    </source>
</evidence>
<dbReference type="OrthoDB" id="33396at10239"/>
<organism evidence="1 2">
    <name type="scientific">Cedratvirus A11</name>
    <dbReference type="NCBI Taxonomy" id="1903266"/>
    <lineage>
        <taxon>Viruses</taxon>
        <taxon>Pithoviruses</taxon>
        <taxon>Orthocedratvirinae</taxon>
        <taxon>Alphacedratvirus</taxon>
        <taxon>Alphacedratvirus aljazairmassiliense</taxon>
    </lineage>
</organism>
<dbReference type="KEGG" id="vg:30523166"/>
<dbReference type="Proteomes" id="UP000201465">
    <property type="component" value="Segment"/>
</dbReference>
<reference evidence="1 2" key="1">
    <citation type="submission" date="2016-11" db="EMBL/GenBank/DDBJ databases">
        <authorList>
            <consortium name="Urmite Genomes"/>
        </authorList>
    </citation>
    <scope>NUCLEOTIDE SEQUENCE [LARGE SCALE GENOMIC DNA]</scope>
    <source>
        <strain evidence="1 2">A11</strain>
    </source>
</reference>
<dbReference type="RefSeq" id="YP_009329152.1">
    <property type="nucleotide sequence ID" value="NC_032108.1"/>
</dbReference>
<dbReference type="EMBL" id="LT671577">
    <property type="protein sequence ID" value="SHO33280.1"/>
    <property type="molecule type" value="Genomic_DNA"/>
</dbReference>
<sequence length="278" mass="32209">MDSWGKLQDLGYSVQDIKLKEKNKVRYIKAKDRNGRTLYIDLEEEEISLKSTDVLLSETKNIIAPNSLIRGNLSCVEPEARGIAVECAGGVCVLSRENKFNLEEKNFSGPTSFAHHVTPSSYPVIKLKEITSNPVHMERCLETCSERISASEMEFCNNVMQDIPKNLRELNCRWEGFMHAFHCKKKELLESIAELEKYKKDYERRGDTCSNNYRTILYNLKYRREKLYSFIVLSKNMVIAKNTLLGISEELEENCKWLHQELADLKFVITPECSRSYI</sequence>
<keyword evidence="2" id="KW-1185">Reference proteome</keyword>
<dbReference type="GeneID" id="30523166"/>
<protein>
    <submittedName>
        <fullName evidence="1">Uncharacterized protein</fullName>
    </submittedName>
</protein>
<name>A0A1M7XUM8_9VIRU</name>
<evidence type="ECO:0000313" key="2">
    <source>
        <dbReference type="Proteomes" id="UP000201465"/>
    </source>
</evidence>
<proteinExistence type="predicted"/>